<dbReference type="AlphaFoldDB" id="A6G5L0"/>
<protein>
    <submittedName>
        <fullName evidence="2">Uncharacterized protein</fullName>
    </submittedName>
</protein>
<organism evidence="2 3">
    <name type="scientific">Plesiocystis pacifica SIR-1</name>
    <dbReference type="NCBI Taxonomy" id="391625"/>
    <lineage>
        <taxon>Bacteria</taxon>
        <taxon>Pseudomonadati</taxon>
        <taxon>Myxococcota</taxon>
        <taxon>Polyangia</taxon>
        <taxon>Nannocystales</taxon>
        <taxon>Nannocystaceae</taxon>
        <taxon>Plesiocystis</taxon>
    </lineage>
</organism>
<feature type="compositionally biased region" description="Polar residues" evidence="1">
    <location>
        <begin position="228"/>
        <end position="238"/>
    </location>
</feature>
<feature type="compositionally biased region" description="Pro residues" evidence="1">
    <location>
        <begin position="186"/>
        <end position="197"/>
    </location>
</feature>
<comment type="caution">
    <text evidence="2">The sequence shown here is derived from an EMBL/GenBank/DDBJ whole genome shotgun (WGS) entry which is preliminary data.</text>
</comment>
<feature type="region of interest" description="Disordered" evidence="1">
    <location>
        <begin position="1"/>
        <end position="57"/>
    </location>
</feature>
<evidence type="ECO:0000313" key="2">
    <source>
        <dbReference type="EMBL" id="EDM78791.1"/>
    </source>
</evidence>
<dbReference type="EMBL" id="ABCS01000026">
    <property type="protein sequence ID" value="EDM78791.1"/>
    <property type="molecule type" value="Genomic_DNA"/>
</dbReference>
<proteinExistence type="predicted"/>
<evidence type="ECO:0000256" key="1">
    <source>
        <dbReference type="SAM" id="MobiDB-lite"/>
    </source>
</evidence>
<dbReference type="Proteomes" id="UP000005801">
    <property type="component" value="Unassembled WGS sequence"/>
</dbReference>
<accession>A6G5L0</accession>
<gene>
    <name evidence="2" type="ORF">PPSIR1_32372</name>
</gene>
<keyword evidence="3" id="KW-1185">Reference proteome</keyword>
<name>A6G5L0_9BACT</name>
<feature type="compositionally biased region" description="Low complexity" evidence="1">
    <location>
        <begin position="37"/>
        <end position="57"/>
    </location>
</feature>
<feature type="compositionally biased region" description="Pro residues" evidence="1">
    <location>
        <begin position="145"/>
        <end position="160"/>
    </location>
</feature>
<feature type="region of interest" description="Disordered" evidence="1">
    <location>
        <begin position="139"/>
        <end position="238"/>
    </location>
</feature>
<reference evidence="2 3" key="1">
    <citation type="submission" date="2007-06" db="EMBL/GenBank/DDBJ databases">
        <authorList>
            <person name="Shimkets L."/>
            <person name="Ferriera S."/>
            <person name="Johnson J."/>
            <person name="Kravitz S."/>
            <person name="Beeson K."/>
            <person name="Sutton G."/>
            <person name="Rogers Y.-H."/>
            <person name="Friedman R."/>
            <person name="Frazier M."/>
            <person name="Venter J.C."/>
        </authorList>
    </citation>
    <scope>NUCLEOTIDE SEQUENCE [LARGE SCALE GENOMIC DNA]</scope>
    <source>
        <strain evidence="2 3">SIR-1</strain>
    </source>
</reference>
<sequence length="238" mass="25319">MPNDDTSDGTLGRIALKRMSRAEIEARNREQTAQRRAASSSNASGSPGASSSSSSASQAGRLVPYLDLFSRLSDEELGRLARVTKPVVEGLRAQVDEVNRALGRYVDLLPRLADDELIRLTGASAKTIRFWRLCQPRGAAAAPSQPSPQPSPQPAAPVPKTPNVGTGPLASASASDSQRRIAEPLSPTPPVSSPPTQKPREADPFEISVEDDDGPASAPTLWDEPQPDESSTMIIDFD</sequence>
<feature type="compositionally biased region" description="Basic and acidic residues" evidence="1">
    <location>
        <begin position="20"/>
        <end position="33"/>
    </location>
</feature>
<dbReference type="STRING" id="391625.PPSIR1_32372"/>
<evidence type="ECO:0000313" key="3">
    <source>
        <dbReference type="Proteomes" id="UP000005801"/>
    </source>
</evidence>